<name>I3SAR7_MEDTR</name>
<dbReference type="AlphaFoldDB" id="I3SAR7"/>
<reference evidence="1" key="1">
    <citation type="submission" date="2012-05" db="EMBL/GenBank/DDBJ databases">
        <authorList>
            <person name="Krishnakumar V."/>
            <person name="Cheung F."/>
            <person name="Xiao Y."/>
            <person name="Chan A."/>
            <person name="Moskal W.A."/>
            <person name="Town C.D."/>
        </authorList>
    </citation>
    <scope>NUCLEOTIDE SEQUENCE</scope>
</reference>
<evidence type="ECO:0000313" key="1">
    <source>
        <dbReference type="EMBL" id="AFK37359.1"/>
    </source>
</evidence>
<accession>I3SAR7</accession>
<sequence>MHNPISFGAFWSFTNIKNKCFFDTNFSTFICYNLVCSSCFPIPRSSYSIWPCPIWILPISWTKEIPFFLPKNGLTWKNPWVEFVEINFSNDLKRKMMTSYFAT</sequence>
<proteinExistence type="evidence at transcript level"/>
<dbReference type="EMBL" id="BT137564">
    <property type="protein sequence ID" value="AFK37359.1"/>
    <property type="molecule type" value="mRNA"/>
</dbReference>
<protein>
    <submittedName>
        <fullName evidence="1">Uncharacterized protein</fullName>
    </submittedName>
</protein>
<organism evidence="1">
    <name type="scientific">Medicago truncatula</name>
    <name type="common">Barrel medic</name>
    <name type="synonym">Medicago tribuloides</name>
    <dbReference type="NCBI Taxonomy" id="3880"/>
    <lineage>
        <taxon>Eukaryota</taxon>
        <taxon>Viridiplantae</taxon>
        <taxon>Streptophyta</taxon>
        <taxon>Embryophyta</taxon>
        <taxon>Tracheophyta</taxon>
        <taxon>Spermatophyta</taxon>
        <taxon>Magnoliopsida</taxon>
        <taxon>eudicotyledons</taxon>
        <taxon>Gunneridae</taxon>
        <taxon>Pentapetalae</taxon>
        <taxon>rosids</taxon>
        <taxon>fabids</taxon>
        <taxon>Fabales</taxon>
        <taxon>Fabaceae</taxon>
        <taxon>Papilionoideae</taxon>
        <taxon>50 kb inversion clade</taxon>
        <taxon>NPAAA clade</taxon>
        <taxon>Hologalegina</taxon>
        <taxon>IRL clade</taxon>
        <taxon>Trifolieae</taxon>
        <taxon>Medicago</taxon>
    </lineage>
</organism>